<organism evidence="1 2">
    <name type="scientific">Halobacillus karajensis</name>
    <dbReference type="NCBI Taxonomy" id="195088"/>
    <lineage>
        <taxon>Bacteria</taxon>
        <taxon>Bacillati</taxon>
        <taxon>Bacillota</taxon>
        <taxon>Bacilli</taxon>
        <taxon>Bacillales</taxon>
        <taxon>Bacillaceae</taxon>
        <taxon>Halobacillus</taxon>
    </lineage>
</organism>
<comment type="caution">
    <text evidence="1">The sequence shown here is derived from an EMBL/GenBank/DDBJ whole genome shotgun (WGS) entry which is preliminary data.</text>
</comment>
<evidence type="ECO:0000313" key="2">
    <source>
        <dbReference type="Proteomes" id="UP000028868"/>
    </source>
</evidence>
<dbReference type="AlphaFoldDB" id="A0A024P4P1"/>
<sequence length="41" mass="4590">MIDPLPPHSSEVPSVPYPGGEKRIGWFIVLLTMIQSNQEII</sequence>
<reference evidence="2" key="1">
    <citation type="submission" date="2014-03" db="EMBL/GenBank/DDBJ databases">
        <authorList>
            <person name="Urmite Genomes U."/>
        </authorList>
    </citation>
    <scope>NUCLEOTIDE SEQUENCE [LARGE SCALE GENOMIC DNA]</scope>
    <source>
        <strain evidence="2">HD-03</strain>
    </source>
</reference>
<protein>
    <submittedName>
        <fullName evidence="1">Uncharacterized protein</fullName>
    </submittedName>
</protein>
<gene>
    <name evidence="1" type="ORF">BN983_01007</name>
</gene>
<dbReference type="Proteomes" id="UP000028868">
    <property type="component" value="Unassembled WGS sequence"/>
</dbReference>
<proteinExistence type="predicted"/>
<reference evidence="1 2" key="2">
    <citation type="submission" date="2014-05" db="EMBL/GenBank/DDBJ databases">
        <title>Draft genome sequence of Halobacillus karajensis HK-03.</title>
        <authorList>
            <person name="Khelaifia S."/>
            <person name="Croce O."/>
            <person name="Lagier J.C."/>
            <person name="Raoult D."/>
        </authorList>
    </citation>
    <scope>NUCLEOTIDE SEQUENCE [LARGE SCALE GENOMIC DNA]</scope>
    <source>
        <strain evidence="1 2">HD-03</strain>
    </source>
</reference>
<name>A0A024P4P1_9BACI</name>
<accession>A0A024P4P1</accession>
<dbReference type="EMBL" id="CCDI010000001">
    <property type="protein sequence ID" value="CDQ22791.1"/>
    <property type="molecule type" value="Genomic_DNA"/>
</dbReference>
<keyword evidence="2" id="KW-1185">Reference proteome</keyword>
<evidence type="ECO:0000313" key="1">
    <source>
        <dbReference type="EMBL" id="CDQ22791.1"/>
    </source>
</evidence>